<dbReference type="GO" id="GO:0016020">
    <property type="term" value="C:membrane"/>
    <property type="evidence" value="ECO:0007669"/>
    <property type="project" value="UniProtKB-SubCell"/>
</dbReference>
<dbReference type="eggNOG" id="COG1346">
    <property type="taxonomic scope" value="Bacteria"/>
</dbReference>
<dbReference type="Pfam" id="PF04172">
    <property type="entry name" value="LrgB"/>
    <property type="match status" value="1"/>
</dbReference>
<dbReference type="FunCoup" id="A9WHH7">
    <property type="interactions" value="27"/>
</dbReference>
<sequence length="240" mass="25167">MDERIFSIWVYLAQTPLLWLTATIAVYRLMTVISRRLGSSPLLNPVLLSIVTIVSILLLTNTPYATYFDGAQFVHFLLGPATVALAIPLYEAERTLRRIFWPALTGLVVGSATGIAAAVLSGRLFGLSDVTLRSLAPKSITTPIAMGIAEQLGGLPSLTAVIVIVTGMVGALLGWELLGLAGVRDDGERGFALGLASHGLGTARSLQFSSEAGALAGLAMGLNGAMTSLLAPVLTHWLGL</sequence>
<evidence type="ECO:0000256" key="4">
    <source>
        <dbReference type="ARBA" id="ARBA00023136"/>
    </source>
</evidence>
<comment type="subcellular location">
    <subcellularLocation>
        <location evidence="1">Membrane</location>
        <topology evidence="1">Multi-pass membrane protein</topology>
    </subcellularLocation>
</comment>
<dbReference type="PATRIC" id="fig|324602.8.peg.3508"/>
<evidence type="ECO:0000313" key="6">
    <source>
        <dbReference type="EMBL" id="ABY36303.1"/>
    </source>
</evidence>
<dbReference type="EnsemblBacteria" id="ABY36303">
    <property type="protein sequence ID" value="ABY36303"/>
    <property type="gene ID" value="Caur_3104"/>
</dbReference>
<proteinExistence type="predicted"/>
<feature type="transmembrane region" description="Helical" evidence="5">
    <location>
        <begin position="214"/>
        <end position="238"/>
    </location>
</feature>
<evidence type="ECO:0000256" key="5">
    <source>
        <dbReference type="SAM" id="Phobius"/>
    </source>
</evidence>
<dbReference type="PANTHER" id="PTHR30249">
    <property type="entry name" value="PUTATIVE SEROTONIN TRANSPORTER"/>
    <property type="match status" value="1"/>
</dbReference>
<evidence type="ECO:0000256" key="1">
    <source>
        <dbReference type="ARBA" id="ARBA00004141"/>
    </source>
</evidence>
<dbReference type="STRING" id="324602.Caur_3104"/>
<evidence type="ECO:0000313" key="7">
    <source>
        <dbReference type="Proteomes" id="UP000002008"/>
    </source>
</evidence>
<feature type="transmembrane region" description="Helical" evidence="5">
    <location>
        <begin position="6"/>
        <end position="30"/>
    </location>
</feature>
<dbReference type="KEGG" id="cau:Caur_3104"/>
<keyword evidence="2 5" id="KW-0812">Transmembrane</keyword>
<dbReference type="RefSeq" id="WP_012258956.1">
    <property type="nucleotide sequence ID" value="NC_010175.1"/>
</dbReference>
<dbReference type="HOGENOM" id="CLU_082099_0_1_0"/>
<dbReference type="EMBL" id="CP000909">
    <property type="protein sequence ID" value="ABY36303.1"/>
    <property type="molecule type" value="Genomic_DNA"/>
</dbReference>
<feature type="transmembrane region" description="Helical" evidence="5">
    <location>
        <begin position="73"/>
        <end position="92"/>
    </location>
</feature>
<keyword evidence="3 5" id="KW-1133">Transmembrane helix</keyword>
<protein>
    <submittedName>
        <fullName evidence="6">LrgB family protein</fullName>
    </submittedName>
</protein>
<dbReference type="PANTHER" id="PTHR30249:SF0">
    <property type="entry name" value="PLASTIDAL GLYCOLATE_GLYCERATE TRANSLOCATOR 1, CHLOROPLASTIC"/>
    <property type="match status" value="1"/>
</dbReference>
<feature type="transmembrane region" description="Helical" evidence="5">
    <location>
        <begin position="99"/>
        <end position="120"/>
    </location>
</feature>
<keyword evidence="4 5" id="KW-0472">Membrane</keyword>
<dbReference type="AlphaFoldDB" id="A9WHH7"/>
<feature type="transmembrane region" description="Helical" evidence="5">
    <location>
        <begin position="155"/>
        <end position="175"/>
    </location>
</feature>
<dbReference type="InParanoid" id="A9WHH7"/>
<evidence type="ECO:0000256" key="2">
    <source>
        <dbReference type="ARBA" id="ARBA00022692"/>
    </source>
</evidence>
<reference evidence="7" key="1">
    <citation type="journal article" date="2011" name="BMC Genomics">
        <title>Complete genome sequence of the filamentous anoxygenic phototrophic bacterium Chloroflexus aurantiacus.</title>
        <authorList>
            <person name="Tang K.H."/>
            <person name="Barry K."/>
            <person name="Chertkov O."/>
            <person name="Dalin E."/>
            <person name="Han C.S."/>
            <person name="Hauser L.J."/>
            <person name="Honchak B.M."/>
            <person name="Karbach L.E."/>
            <person name="Land M.L."/>
            <person name="Lapidus A."/>
            <person name="Larimer F.W."/>
            <person name="Mikhailova N."/>
            <person name="Pitluck S."/>
            <person name="Pierson B.K."/>
            <person name="Blankenship R.E."/>
        </authorList>
    </citation>
    <scope>NUCLEOTIDE SEQUENCE [LARGE SCALE GENOMIC DNA]</scope>
    <source>
        <strain evidence="7">ATCC 29366 / DSM 635 / J-10-fl</strain>
    </source>
</reference>
<dbReference type="InterPro" id="IPR007300">
    <property type="entry name" value="CidB/LrgB"/>
</dbReference>
<name>A9WHH7_CHLAA</name>
<accession>A9WHH7</accession>
<organism evidence="6 7">
    <name type="scientific">Chloroflexus aurantiacus (strain ATCC 29366 / DSM 635 / J-10-fl)</name>
    <dbReference type="NCBI Taxonomy" id="324602"/>
    <lineage>
        <taxon>Bacteria</taxon>
        <taxon>Bacillati</taxon>
        <taxon>Chloroflexota</taxon>
        <taxon>Chloroflexia</taxon>
        <taxon>Chloroflexales</taxon>
        <taxon>Chloroflexineae</taxon>
        <taxon>Chloroflexaceae</taxon>
        <taxon>Chloroflexus</taxon>
    </lineage>
</organism>
<dbReference type="Proteomes" id="UP000002008">
    <property type="component" value="Chromosome"/>
</dbReference>
<evidence type="ECO:0000256" key="3">
    <source>
        <dbReference type="ARBA" id="ARBA00022989"/>
    </source>
</evidence>
<feature type="transmembrane region" description="Helical" evidence="5">
    <location>
        <begin position="42"/>
        <end position="61"/>
    </location>
</feature>
<keyword evidence="7" id="KW-1185">Reference proteome</keyword>
<gene>
    <name evidence="6" type="ordered locus">Caur_3104</name>
</gene>